<dbReference type="InterPro" id="IPR004090">
    <property type="entry name" value="Chemotax_Me-accpt_rcpt"/>
</dbReference>
<evidence type="ECO:0000256" key="7">
    <source>
        <dbReference type="ARBA" id="ARBA00023136"/>
    </source>
</evidence>
<dbReference type="SMART" id="SM00283">
    <property type="entry name" value="MA"/>
    <property type="match status" value="1"/>
</dbReference>
<evidence type="ECO:0000259" key="12">
    <source>
        <dbReference type="PROSITE" id="PS50111"/>
    </source>
</evidence>
<keyword evidence="5 11" id="KW-0812">Transmembrane</keyword>
<proteinExistence type="inferred from homology"/>
<evidence type="ECO:0000256" key="1">
    <source>
        <dbReference type="ARBA" id="ARBA00004651"/>
    </source>
</evidence>
<dbReference type="PRINTS" id="PR00260">
    <property type="entry name" value="CHEMTRNSDUCR"/>
</dbReference>
<dbReference type="Proteomes" id="UP000256561">
    <property type="component" value="Unassembled WGS sequence"/>
</dbReference>
<keyword evidence="3" id="KW-0488">Methylation</keyword>
<comment type="subcellular location">
    <subcellularLocation>
        <location evidence="1">Cell membrane</location>
        <topology evidence="1">Multi-pass membrane protein</topology>
    </subcellularLocation>
</comment>
<dbReference type="Gene3D" id="1.10.287.950">
    <property type="entry name" value="Methyl-accepting chemotaxis protein"/>
    <property type="match status" value="1"/>
</dbReference>
<keyword evidence="4" id="KW-0145">Chemotaxis</keyword>
<dbReference type="EMBL" id="QRHA01000013">
    <property type="protein sequence ID" value="RDV24162.1"/>
    <property type="molecule type" value="Genomic_DNA"/>
</dbReference>
<name>A0A3D8M4U0_9ALTE</name>
<dbReference type="PROSITE" id="PS50111">
    <property type="entry name" value="CHEMOTAXIS_TRANSDUC_2"/>
    <property type="match status" value="1"/>
</dbReference>
<feature type="transmembrane region" description="Helical" evidence="11">
    <location>
        <begin position="331"/>
        <end position="354"/>
    </location>
</feature>
<evidence type="ECO:0000256" key="2">
    <source>
        <dbReference type="ARBA" id="ARBA00022475"/>
    </source>
</evidence>
<organism evidence="13 14">
    <name type="scientific">Alteromonas aestuariivivens</name>
    <dbReference type="NCBI Taxonomy" id="1938339"/>
    <lineage>
        <taxon>Bacteria</taxon>
        <taxon>Pseudomonadati</taxon>
        <taxon>Pseudomonadota</taxon>
        <taxon>Gammaproteobacteria</taxon>
        <taxon>Alteromonadales</taxon>
        <taxon>Alteromonadaceae</taxon>
        <taxon>Alteromonas/Salinimonas group</taxon>
        <taxon>Alteromonas</taxon>
    </lineage>
</organism>
<dbReference type="GO" id="GO:0005886">
    <property type="term" value="C:plasma membrane"/>
    <property type="evidence" value="ECO:0007669"/>
    <property type="project" value="UniProtKB-SubCell"/>
</dbReference>
<dbReference type="AlphaFoldDB" id="A0A3D8M4U0"/>
<evidence type="ECO:0000256" key="4">
    <source>
        <dbReference type="ARBA" id="ARBA00022500"/>
    </source>
</evidence>
<keyword evidence="8 10" id="KW-0807">Transducer</keyword>
<protein>
    <submittedName>
        <fullName evidence="13">Methyl-accepting chemotaxis protein</fullName>
    </submittedName>
</protein>
<dbReference type="PANTHER" id="PTHR32089">
    <property type="entry name" value="METHYL-ACCEPTING CHEMOTAXIS PROTEIN MCPB"/>
    <property type="match status" value="1"/>
</dbReference>
<dbReference type="CDD" id="cd11386">
    <property type="entry name" value="MCP_signal"/>
    <property type="match status" value="1"/>
</dbReference>
<accession>A0A3D8M4U0</accession>
<evidence type="ECO:0000313" key="14">
    <source>
        <dbReference type="Proteomes" id="UP000256561"/>
    </source>
</evidence>
<sequence>MNVINRVNIKTRILLLVTIPVLAASLLALEKLNDAREELNRAEDMEFLQQYVYTATPLLSAIQQELLYTKMYLGPGNPEDPVGMEFKSDMQEKRPAVDKAISAFVEFTRDDSQYSEFPQLADDIKNINEVLDRLPFVRGLADRRLKRIRNEDESNGAYTWTKLSFQNISEGLVQSMNQVVLLAAKNEHLSLPANAFKNLIYAQDNALLAFSALYRGIEEPLHVSAYSDVMKRSAMEETFLDNYRRFSSEDMVNYLGANLTNQEFYKFARKTYEDLRRKPSDYVSKDVGIVKAEWLDVGRQLGAGYERVLDHALDNFDAIKNAQVEDAQQQVYNILIMMALLLAGILLISYKIIVSINLPLSMLMNDFKKLAETKDMTLRSRIEGTNELSLVGHAFNSLITTFEQTLSSVREKIVSLDSVSKGVSRSMSDSMTLINKQRESTDNISVAVNEMTSTIHEVAKMASATSDTVQRVYDLSVSGEGDALKTKQSIDGLIAELGETNELVSNLNDEAGQISNILQVIKGISEQTNLLALNAAIEAARAGEQGRGFAVVADEVRNLSKRTQESTEQIQVQIETLINGASMASNKVNSLQTSGQATAEIVERSTNAFAVMKSELDQITDMSGQIAVAAQQQTNVADEINQRIHAIKDDSDVMYKQGSETLSSIKILTNNGDVLMENISVFHFN</sequence>
<evidence type="ECO:0000256" key="11">
    <source>
        <dbReference type="SAM" id="Phobius"/>
    </source>
</evidence>
<dbReference type="GO" id="GO:0004888">
    <property type="term" value="F:transmembrane signaling receptor activity"/>
    <property type="evidence" value="ECO:0007669"/>
    <property type="project" value="InterPro"/>
</dbReference>
<reference evidence="14" key="1">
    <citation type="submission" date="2018-08" db="EMBL/GenBank/DDBJ databases">
        <authorList>
            <person name="Zhang J."/>
            <person name="Du Z.-J."/>
        </authorList>
    </citation>
    <scope>NUCLEOTIDE SEQUENCE [LARGE SCALE GENOMIC DNA]</scope>
    <source>
        <strain evidence="14">KCTC 52655</strain>
    </source>
</reference>
<comment type="similarity">
    <text evidence="9">Belongs to the methyl-accepting chemotaxis (MCP) protein family.</text>
</comment>
<evidence type="ECO:0000256" key="8">
    <source>
        <dbReference type="ARBA" id="ARBA00023224"/>
    </source>
</evidence>
<evidence type="ECO:0000256" key="6">
    <source>
        <dbReference type="ARBA" id="ARBA00022989"/>
    </source>
</evidence>
<evidence type="ECO:0000256" key="9">
    <source>
        <dbReference type="ARBA" id="ARBA00029447"/>
    </source>
</evidence>
<keyword evidence="7 11" id="KW-0472">Membrane</keyword>
<evidence type="ECO:0000256" key="3">
    <source>
        <dbReference type="ARBA" id="ARBA00022481"/>
    </source>
</evidence>
<evidence type="ECO:0000256" key="10">
    <source>
        <dbReference type="PROSITE-ProRule" id="PRU00284"/>
    </source>
</evidence>
<keyword evidence="6 11" id="KW-1133">Transmembrane helix</keyword>
<dbReference type="OrthoDB" id="2489132at2"/>
<keyword evidence="14" id="KW-1185">Reference proteome</keyword>
<evidence type="ECO:0000256" key="5">
    <source>
        <dbReference type="ARBA" id="ARBA00022692"/>
    </source>
</evidence>
<dbReference type="RefSeq" id="WP_115594267.1">
    <property type="nucleotide sequence ID" value="NZ_QRHA01000013.1"/>
</dbReference>
<dbReference type="InterPro" id="IPR004089">
    <property type="entry name" value="MCPsignal_dom"/>
</dbReference>
<dbReference type="FunFam" id="1.10.287.950:FF:000001">
    <property type="entry name" value="Methyl-accepting chemotaxis sensory transducer"/>
    <property type="match status" value="1"/>
</dbReference>
<evidence type="ECO:0000313" key="13">
    <source>
        <dbReference type="EMBL" id="RDV24162.1"/>
    </source>
</evidence>
<dbReference type="GO" id="GO:0007165">
    <property type="term" value="P:signal transduction"/>
    <property type="evidence" value="ECO:0007669"/>
    <property type="project" value="UniProtKB-KW"/>
</dbReference>
<keyword evidence="2" id="KW-1003">Cell membrane</keyword>
<dbReference type="PANTHER" id="PTHR32089:SF39">
    <property type="entry name" value="METHYL-ACCEPTING CHEMOTAXIS PROTEIN HLYB"/>
    <property type="match status" value="1"/>
</dbReference>
<dbReference type="SUPFAM" id="SSF58104">
    <property type="entry name" value="Methyl-accepting chemotaxis protein (MCP) signaling domain"/>
    <property type="match status" value="1"/>
</dbReference>
<feature type="domain" description="Methyl-accepting transducer" evidence="12">
    <location>
        <begin position="412"/>
        <end position="648"/>
    </location>
</feature>
<dbReference type="GO" id="GO:0006935">
    <property type="term" value="P:chemotaxis"/>
    <property type="evidence" value="ECO:0007669"/>
    <property type="project" value="UniProtKB-KW"/>
</dbReference>
<gene>
    <name evidence="13" type="ORF">DXV75_15120</name>
</gene>
<comment type="caution">
    <text evidence="13">The sequence shown here is derived from an EMBL/GenBank/DDBJ whole genome shotgun (WGS) entry which is preliminary data.</text>
</comment>
<dbReference type="Pfam" id="PF00015">
    <property type="entry name" value="MCPsignal"/>
    <property type="match status" value="1"/>
</dbReference>